<evidence type="ECO:0000256" key="7">
    <source>
        <dbReference type="SAM" id="MobiDB-lite"/>
    </source>
</evidence>
<sequence>MSDRQSKSHEKQKKTLYLPTRYKSDAYIKNRAQAHTGILSSSSCNIAEPSNARHGISTRTKHKAVSDGLSTPEDYRRQKKTKKNDSRINNFGSEDEDMDIEDIMIKKIDADEFYNTIAGVGPSAKRQVLKGDSSAASSWKGVDSVSNCSSQRSLFRKGKYIGPLAKKGVNTHFATSYSKNVGAVSKNQGSRDRSRSVGAKSKYIGPSAKKSVNAHFATSYSKNVGAVSKNQGSRDRSRSVGAKRKCIENDDFEGIEIGKNKFLKYKAISSSSRLNEAYSASHSSQNVGRTTKKTSSCHGFDQPSSCELSLSVQGGSDSEDTDSDSTGVEIISEAEFMKQKKARLLPKKNTIYGKNVNNGARRNNFSADKNVEYGRYKSGPSVRKEKCCNKHMSSKGIETEGTDDEVELRNEISSVARKGRYYYNSADNSRKNAVVFCLKDVSCSGSFSSGDDDDSRDLAHEESSSSAETGNKGDEDTDEEDNLLEKISELEFRKKKATHLVSVPKNGSSKKISSEKNANKEKKLKSIQRVSPDLSTGSSNDISTDDGTRTGPEINSGVKKGSGVESVMLDLPGDSKSSSSSSDDEDPNKTISEIFLNKEKQLRKNPDQMFEENEETDKILCDADAKAVSPSHSSDDILLEEINEASSDIHGHCENEKTEVAEEIEKPEKSKQDSSEWYGLCRMIADSVLGRGSMLEAKIHEESKQAPKEPQIQVTLPLRFCFEDEVQRPVEKTEHEKEVEALFAELDFCWESQGFGSFKYPEVDRETESSPAEETQYARCTAGNHELVLIDDQGLVCKYCHHVELGPKDVLPEWAEKTYREFERKRLFETTEQPLEFDELHLKSLTDDHLDDPSNVANGTVWSLKPGIHESMYEHQQQGFEFLWKNLAGSTSLNELKMTPQPGEIGGCIISHAPGTGKTRLTIVFIETYMKLFPNCRPVIIAPAGMLLTWEEEFRKWNVEFPFINLNNTEISDKEKKIALGLLVGPKNRDMNTIRMVNLYTWSRGGAVLGISYSLFEKLTGENKHSKKTPTVVDSGAKDLRTILLEKPGLVVLDEGHTPRNQRSNIWNVLLKLRTEKRVILSGTPFQNNFSELFNTLHLVRPAIADTLAQEKALSEMINSRKKYKAENSQFSEVDSRAVERLKTTMAPFVHVHKGTILQQSLPGLRDCVVVLKPPALQKSLIEKLEGTQSTFQFEHKAALLSVHPYLFQHSDSTEEERIGIDVAAIEATRLNPNEGVKTKFILEFVRLSMVIKEKVLVFSQYIQPLELIKEHLKEVFKWVDGKQILRMQGKLDQRQRQNLINMFNDVQNESRVMLASTRCCSEGISLVGASRVILLDVVWNPSVERQAISRAYRIGQKKFVYTYHLMTCGTTEADKYCRQTDKERMSELVFTSSSNEKSKNDDKVCCSEDNILGSMVDRPDLKDMFDKIINQPKDMNLIQSFGLMGPED</sequence>
<reference evidence="11" key="1">
    <citation type="journal article" date="2024" name="IScience">
        <title>Strigolactones Initiate the Formation of Haustorium-like Structures in Castilleja.</title>
        <authorList>
            <person name="Buerger M."/>
            <person name="Peterson D."/>
            <person name="Chory J."/>
        </authorList>
    </citation>
    <scope>NUCLEOTIDE SEQUENCE [LARGE SCALE GENOMIC DNA]</scope>
</reference>
<feature type="region of interest" description="Disordered" evidence="7">
    <location>
        <begin position="447"/>
        <end position="615"/>
    </location>
</feature>
<protein>
    <submittedName>
        <fullName evidence="10">Uncharacterized protein</fullName>
    </submittedName>
</protein>
<feature type="compositionally biased region" description="Basic and acidic residues" evidence="7">
    <location>
        <begin position="512"/>
        <end position="521"/>
    </location>
</feature>
<evidence type="ECO:0000313" key="10">
    <source>
        <dbReference type="EMBL" id="KAL3651173.1"/>
    </source>
</evidence>
<feature type="compositionally biased region" description="Polar residues" evidence="7">
    <location>
        <begin position="533"/>
        <end position="542"/>
    </location>
</feature>
<dbReference type="InterPro" id="IPR049730">
    <property type="entry name" value="SNF2/RAD54-like_C"/>
</dbReference>
<dbReference type="InterPro" id="IPR038718">
    <property type="entry name" value="SNF2-like_sf"/>
</dbReference>
<name>A0ABD3E9P3_9LAMI</name>
<proteinExistence type="predicted"/>
<dbReference type="EMBL" id="JAVIJP010000007">
    <property type="protein sequence ID" value="KAL3651173.1"/>
    <property type="molecule type" value="Genomic_DNA"/>
</dbReference>
<dbReference type="PROSITE" id="PS51194">
    <property type="entry name" value="HELICASE_CTER"/>
    <property type="match status" value="1"/>
</dbReference>
<dbReference type="SMART" id="SM00487">
    <property type="entry name" value="DEXDc"/>
    <property type="match status" value="1"/>
</dbReference>
<keyword evidence="3" id="KW-0378">Hydrolase</keyword>
<feature type="region of interest" description="Disordered" evidence="7">
    <location>
        <begin position="50"/>
        <end position="93"/>
    </location>
</feature>
<dbReference type="InterPro" id="IPR044567">
    <property type="entry name" value="CLSY/DRD1"/>
</dbReference>
<evidence type="ECO:0000259" key="8">
    <source>
        <dbReference type="PROSITE" id="PS51192"/>
    </source>
</evidence>
<feature type="domain" description="Helicase C-terminal" evidence="9">
    <location>
        <begin position="1244"/>
        <end position="1403"/>
    </location>
</feature>
<feature type="compositionally biased region" description="Basic and acidic residues" evidence="7">
    <location>
        <begin position="483"/>
        <end position="492"/>
    </location>
</feature>
<dbReference type="PROSITE" id="PS51192">
    <property type="entry name" value="HELICASE_ATP_BIND_1"/>
    <property type="match status" value="1"/>
</dbReference>
<dbReference type="Pfam" id="PF00176">
    <property type="entry name" value="SNF2-rel_dom"/>
    <property type="match status" value="1"/>
</dbReference>
<dbReference type="Gene3D" id="3.40.50.10810">
    <property type="entry name" value="Tandem AAA-ATPase domain"/>
    <property type="match status" value="1"/>
</dbReference>
<evidence type="ECO:0000256" key="5">
    <source>
        <dbReference type="ARBA" id="ARBA00022840"/>
    </source>
</evidence>
<evidence type="ECO:0000256" key="6">
    <source>
        <dbReference type="ARBA" id="ARBA00023242"/>
    </source>
</evidence>
<organism evidence="10 11">
    <name type="scientific">Castilleja foliolosa</name>
    <dbReference type="NCBI Taxonomy" id="1961234"/>
    <lineage>
        <taxon>Eukaryota</taxon>
        <taxon>Viridiplantae</taxon>
        <taxon>Streptophyta</taxon>
        <taxon>Embryophyta</taxon>
        <taxon>Tracheophyta</taxon>
        <taxon>Spermatophyta</taxon>
        <taxon>Magnoliopsida</taxon>
        <taxon>eudicotyledons</taxon>
        <taxon>Gunneridae</taxon>
        <taxon>Pentapetalae</taxon>
        <taxon>asterids</taxon>
        <taxon>lamiids</taxon>
        <taxon>Lamiales</taxon>
        <taxon>Orobanchaceae</taxon>
        <taxon>Pedicularideae</taxon>
        <taxon>Castillejinae</taxon>
        <taxon>Castilleja</taxon>
    </lineage>
</organism>
<feature type="domain" description="Helicase ATP-binding" evidence="8">
    <location>
        <begin position="899"/>
        <end position="1103"/>
    </location>
</feature>
<dbReference type="InterPro" id="IPR001650">
    <property type="entry name" value="Helicase_C-like"/>
</dbReference>
<evidence type="ECO:0000256" key="4">
    <source>
        <dbReference type="ARBA" id="ARBA00022806"/>
    </source>
</evidence>
<gene>
    <name evidence="10" type="ORF">CASFOL_007576</name>
</gene>
<feature type="region of interest" description="Disordered" evidence="7">
    <location>
        <begin position="276"/>
        <end position="302"/>
    </location>
</feature>
<dbReference type="GO" id="GO:0016787">
    <property type="term" value="F:hydrolase activity"/>
    <property type="evidence" value="ECO:0007669"/>
    <property type="project" value="UniProtKB-KW"/>
</dbReference>
<dbReference type="SMART" id="SM00490">
    <property type="entry name" value="HELICc"/>
    <property type="match status" value="1"/>
</dbReference>
<keyword evidence="5" id="KW-0067">ATP-binding</keyword>
<dbReference type="InterPro" id="IPR027417">
    <property type="entry name" value="P-loop_NTPase"/>
</dbReference>
<comment type="subcellular location">
    <subcellularLocation>
        <location evidence="1">Nucleus</location>
    </subcellularLocation>
</comment>
<dbReference type="GO" id="GO:0005634">
    <property type="term" value="C:nucleus"/>
    <property type="evidence" value="ECO:0007669"/>
    <property type="project" value="UniProtKB-SubCell"/>
</dbReference>
<dbReference type="CDD" id="cd18793">
    <property type="entry name" value="SF2_C_SNF"/>
    <property type="match status" value="1"/>
</dbReference>
<dbReference type="Proteomes" id="UP001632038">
    <property type="component" value="Unassembled WGS sequence"/>
</dbReference>
<dbReference type="GO" id="GO:0005524">
    <property type="term" value="F:ATP binding"/>
    <property type="evidence" value="ECO:0007669"/>
    <property type="project" value="UniProtKB-KW"/>
</dbReference>
<evidence type="ECO:0000313" key="11">
    <source>
        <dbReference type="Proteomes" id="UP001632038"/>
    </source>
</evidence>
<dbReference type="SUPFAM" id="SSF52540">
    <property type="entry name" value="P-loop containing nucleoside triphosphate hydrolases"/>
    <property type="match status" value="2"/>
</dbReference>
<evidence type="ECO:0000256" key="3">
    <source>
        <dbReference type="ARBA" id="ARBA00022801"/>
    </source>
</evidence>
<keyword evidence="11" id="KW-1185">Reference proteome</keyword>
<comment type="caution">
    <text evidence="10">The sequence shown here is derived from an EMBL/GenBank/DDBJ whole genome shotgun (WGS) entry which is preliminary data.</text>
</comment>
<accession>A0ABD3E9P3</accession>
<dbReference type="GO" id="GO:0004386">
    <property type="term" value="F:helicase activity"/>
    <property type="evidence" value="ECO:0007669"/>
    <property type="project" value="UniProtKB-KW"/>
</dbReference>
<evidence type="ECO:0000256" key="2">
    <source>
        <dbReference type="ARBA" id="ARBA00022741"/>
    </source>
</evidence>
<dbReference type="InterPro" id="IPR014001">
    <property type="entry name" value="Helicase_ATP-bd"/>
</dbReference>
<evidence type="ECO:0000256" key="1">
    <source>
        <dbReference type="ARBA" id="ARBA00004123"/>
    </source>
</evidence>
<dbReference type="PANTHER" id="PTHR45821">
    <property type="entry name" value="SNF2 DOMAIN-CONTAINING PROTEIN CLASSY 2-RELATED"/>
    <property type="match status" value="1"/>
</dbReference>
<evidence type="ECO:0000259" key="9">
    <source>
        <dbReference type="PROSITE" id="PS51194"/>
    </source>
</evidence>
<feature type="region of interest" description="Disordered" evidence="7">
    <location>
        <begin position="183"/>
        <end position="203"/>
    </location>
</feature>
<dbReference type="Gene3D" id="3.40.50.300">
    <property type="entry name" value="P-loop containing nucleotide triphosphate hydrolases"/>
    <property type="match status" value="1"/>
</dbReference>
<keyword evidence="4" id="KW-0347">Helicase</keyword>
<feature type="compositionally biased region" description="Basic and acidic residues" evidence="7">
    <location>
        <begin position="596"/>
        <end position="606"/>
    </location>
</feature>
<keyword evidence="6" id="KW-0539">Nucleus</keyword>
<keyword evidence="2" id="KW-0547">Nucleotide-binding</keyword>
<dbReference type="PANTHER" id="PTHR45821:SF25">
    <property type="entry name" value="HELICASE ATP-BINDING DOMAIN-CONTAINING PROTEIN"/>
    <property type="match status" value="1"/>
</dbReference>
<dbReference type="InterPro" id="IPR000330">
    <property type="entry name" value="SNF2_N"/>
</dbReference>
<dbReference type="Pfam" id="PF00271">
    <property type="entry name" value="Helicase_C"/>
    <property type="match status" value="1"/>
</dbReference>